<dbReference type="PANTHER" id="PTHR42830">
    <property type="entry name" value="OSMOTICALLY INDUCIBLE FAMILY PROTEIN"/>
    <property type="match status" value="1"/>
</dbReference>
<keyword evidence="2" id="KW-1185">Reference proteome</keyword>
<dbReference type="Proteomes" id="UP001320609">
    <property type="component" value="Unassembled WGS sequence"/>
</dbReference>
<dbReference type="InterPro" id="IPR015946">
    <property type="entry name" value="KH_dom-like_a/b"/>
</dbReference>
<dbReference type="PANTHER" id="PTHR42830:SF2">
    <property type="entry name" value="OSMC_OHR FAMILY PROTEIN"/>
    <property type="match status" value="1"/>
</dbReference>
<gene>
    <name evidence="1" type="ORF">MLE19_10955</name>
</gene>
<accession>A0ABS9S6Z9</accession>
<dbReference type="Gene3D" id="3.30.300.20">
    <property type="match status" value="1"/>
</dbReference>
<proteinExistence type="predicted"/>
<organism evidence="1 2">
    <name type="scientific">Vreelandella neptunia</name>
    <dbReference type="NCBI Taxonomy" id="115551"/>
    <lineage>
        <taxon>Bacteria</taxon>
        <taxon>Pseudomonadati</taxon>
        <taxon>Pseudomonadota</taxon>
        <taxon>Gammaproteobacteria</taxon>
        <taxon>Oceanospirillales</taxon>
        <taxon>Halomonadaceae</taxon>
        <taxon>Vreelandella</taxon>
    </lineage>
</organism>
<dbReference type="InterPro" id="IPR052707">
    <property type="entry name" value="OsmC_Ohr_Peroxiredoxin"/>
</dbReference>
<reference evidence="1 2" key="1">
    <citation type="submission" date="2022-03" db="EMBL/GenBank/DDBJ databases">
        <title>Genomic signatures underlying metal tolerance in selected Arctic bacterial isolates.</title>
        <authorList>
            <person name="Thomas F.A."/>
            <person name="Venkatachalam S."/>
            <person name="Krishnan K.P."/>
        </authorList>
    </citation>
    <scope>NUCLEOTIDE SEQUENCE [LARGE SCALE GENOMIC DNA]</scope>
    <source>
        <strain evidence="1 2">HM116</strain>
    </source>
</reference>
<dbReference type="Pfam" id="PF02566">
    <property type="entry name" value="OsmC"/>
    <property type="match status" value="1"/>
</dbReference>
<comment type="caution">
    <text evidence="1">The sequence shown here is derived from an EMBL/GenBank/DDBJ whole genome shotgun (WGS) entry which is preliminary data.</text>
</comment>
<dbReference type="InterPro" id="IPR036102">
    <property type="entry name" value="OsmC/Ohrsf"/>
</dbReference>
<name>A0ABS9S6Z9_9GAMM</name>
<dbReference type="EMBL" id="JAKVTW010000006">
    <property type="protein sequence ID" value="MCH4811855.1"/>
    <property type="molecule type" value="Genomic_DNA"/>
</dbReference>
<dbReference type="InterPro" id="IPR003718">
    <property type="entry name" value="OsmC/Ohr_fam"/>
</dbReference>
<evidence type="ECO:0000313" key="2">
    <source>
        <dbReference type="Proteomes" id="UP001320609"/>
    </source>
</evidence>
<dbReference type="SUPFAM" id="SSF82784">
    <property type="entry name" value="OsmC-like"/>
    <property type="match status" value="1"/>
</dbReference>
<dbReference type="RefSeq" id="WP_240718222.1">
    <property type="nucleotide sequence ID" value="NZ_JAKVTW010000006.1"/>
</dbReference>
<protein>
    <submittedName>
        <fullName evidence="1">OsmC family protein</fullName>
    </submittedName>
</protein>
<evidence type="ECO:0000313" key="1">
    <source>
        <dbReference type="EMBL" id="MCH4811855.1"/>
    </source>
</evidence>
<sequence length="155" mass="17060">MAEYTASIQWARGADEAFVDQRYSRGHEWLFDGGVRVPASSSPHVVPLPYSVEANVDPEEAFVASLSSCHMLFFLAIAAQQGFVVESYVDHAVGVMEKGSDGKMAMTKVTLRPKAVFSGEQHPSDEVLEQIHHASHEKCFIANSVKSEVLTEIQH</sequence>